<name>A0ABX1GAD1_9GAMM</name>
<comment type="caution">
    <text evidence="7">The sequence shown here is derived from an EMBL/GenBank/DDBJ whole genome shotgun (WGS) entry which is preliminary data.</text>
</comment>
<keyword evidence="8" id="KW-1185">Reference proteome</keyword>
<keyword evidence="3 6" id="KW-0812">Transmembrane</keyword>
<evidence type="ECO:0000256" key="6">
    <source>
        <dbReference type="SAM" id="Phobius"/>
    </source>
</evidence>
<keyword evidence="5 6" id="KW-0472">Membrane</keyword>
<evidence type="ECO:0000256" key="5">
    <source>
        <dbReference type="ARBA" id="ARBA00023136"/>
    </source>
</evidence>
<evidence type="ECO:0000256" key="3">
    <source>
        <dbReference type="ARBA" id="ARBA00022692"/>
    </source>
</evidence>
<protein>
    <submittedName>
        <fullName evidence="7">Cytochrome C oxidase subunit IV family protein</fullName>
    </submittedName>
</protein>
<organism evidence="7 8">
    <name type="scientific">Spongiibacter thalassae</name>
    <dbReference type="NCBI Taxonomy" id="2721624"/>
    <lineage>
        <taxon>Bacteria</taxon>
        <taxon>Pseudomonadati</taxon>
        <taxon>Pseudomonadota</taxon>
        <taxon>Gammaproteobacteria</taxon>
        <taxon>Cellvibrionales</taxon>
        <taxon>Spongiibacteraceae</taxon>
        <taxon>Spongiibacter</taxon>
    </lineage>
</organism>
<sequence length="92" mass="10096">MSISGLQSLFTQHRGMTLAWLVLVGTTCVAWSLGGTGDAASLAMYGVVISAFVKTWVIGFQFMELKHAPKWLRHGFDAWNIIMCSVLIAVLH</sequence>
<reference evidence="7 8" key="1">
    <citation type="submission" date="2020-04" db="EMBL/GenBank/DDBJ databases">
        <authorList>
            <person name="Yoon J."/>
        </authorList>
    </citation>
    <scope>NUCLEOTIDE SEQUENCE [LARGE SCALE GENOMIC DNA]</scope>
    <source>
        <strain evidence="7 8">KMU-166</strain>
    </source>
</reference>
<evidence type="ECO:0000256" key="4">
    <source>
        <dbReference type="ARBA" id="ARBA00022989"/>
    </source>
</evidence>
<keyword evidence="4 6" id="KW-1133">Transmembrane helix</keyword>
<dbReference type="EMBL" id="JAAWWK010000001">
    <property type="protein sequence ID" value="NKI16116.1"/>
    <property type="molecule type" value="Genomic_DNA"/>
</dbReference>
<evidence type="ECO:0000313" key="7">
    <source>
        <dbReference type="EMBL" id="NKI16116.1"/>
    </source>
</evidence>
<evidence type="ECO:0000313" key="8">
    <source>
        <dbReference type="Proteomes" id="UP000765845"/>
    </source>
</evidence>
<dbReference type="Pfam" id="PF03626">
    <property type="entry name" value="COX4_pro"/>
    <property type="match status" value="1"/>
</dbReference>
<dbReference type="InterPro" id="IPR005171">
    <property type="entry name" value="Cyt_c_oxidase_su4_prok"/>
</dbReference>
<evidence type="ECO:0000256" key="2">
    <source>
        <dbReference type="ARBA" id="ARBA00022475"/>
    </source>
</evidence>
<keyword evidence="2" id="KW-1003">Cell membrane</keyword>
<proteinExistence type="predicted"/>
<gene>
    <name evidence="7" type="ORF">HCU74_01665</name>
</gene>
<feature type="transmembrane region" description="Helical" evidence="6">
    <location>
        <begin position="15"/>
        <end position="33"/>
    </location>
</feature>
<dbReference type="RefSeq" id="WP_168448653.1">
    <property type="nucleotide sequence ID" value="NZ_JAAWWK010000001.1"/>
</dbReference>
<accession>A0ABX1GAD1</accession>
<comment type="subcellular location">
    <subcellularLocation>
        <location evidence="1">Cell membrane</location>
        <topology evidence="1">Multi-pass membrane protein</topology>
    </subcellularLocation>
</comment>
<evidence type="ECO:0000256" key="1">
    <source>
        <dbReference type="ARBA" id="ARBA00004651"/>
    </source>
</evidence>
<feature type="transmembrane region" description="Helical" evidence="6">
    <location>
        <begin position="39"/>
        <end position="59"/>
    </location>
</feature>
<dbReference type="Proteomes" id="UP000765845">
    <property type="component" value="Unassembled WGS sequence"/>
</dbReference>